<dbReference type="RefSeq" id="WP_015905669.1">
    <property type="nucleotide sequence ID" value="NC_012108.1"/>
</dbReference>
<dbReference type="InterPro" id="IPR037171">
    <property type="entry name" value="NagB/RpiA_transferase-like"/>
</dbReference>
<sequence length="253" mass="27517">MEYTLKEMMTIVAARQIQDLDIVFCGTGISMLAAMAAKKINAPESVIFFETGAIDSRLEEIPMAVADSRVMFHTSSNGGLLDAFATMQNKITGDHVIGILGAAQIDKFGNLNSTVIGDYDHPKTRFSGSGGGCDVASFVPKSLIFMQQERRKFVKKLDYLTSPGYLDGPDGRTNAGLSRGGPMMVITNMGTMGFDDTTKEMYLSGYYPGITPEQILEKMEFSVDVSRAGEVAPPTAEELRILREECDPQGLIL</sequence>
<dbReference type="AlphaFoldDB" id="C0QBC4"/>
<gene>
    <name evidence="1" type="primary">gctB</name>
    <name evidence="1" type="ordered locus">HRM2_38680</name>
</gene>
<proteinExistence type="predicted"/>
<name>C0QBC4_DESAH</name>
<accession>C0QBC4</accession>
<dbReference type="eggNOG" id="COG2057">
    <property type="taxonomic scope" value="Bacteria"/>
</dbReference>
<dbReference type="Proteomes" id="UP000000442">
    <property type="component" value="Chromosome"/>
</dbReference>
<dbReference type="STRING" id="177437.HRM2_38680"/>
<dbReference type="OrthoDB" id="9813111at2"/>
<dbReference type="InterPro" id="IPR004165">
    <property type="entry name" value="CoA_trans_fam_I"/>
</dbReference>
<dbReference type="SMART" id="SM00882">
    <property type="entry name" value="CoA_trans"/>
    <property type="match status" value="1"/>
</dbReference>
<dbReference type="Gene3D" id="3.40.1080.10">
    <property type="entry name" value="Glutaconate Coenzyme A-transferase"/>
    <property type="match status" value="1"/>
</dbReference>
<dbReference type="SUPFAM" id="SSF100950">
    <property type="entry name" value="NagB/RpiA/CoA transferase-like"/>
    <property type="match status" value="1"/>
</dbReference>
<dbReference type="KEGG" id="dat:HRM2_38680"/>
<dbReference type="PANTHER" id="PTHR43293">
    <property type="entry name" value="ACETATE COA-TRANSFERASE YDIF"/>
    <property type="match status" value="1"/>
</dbReference>
<dbReference type="EMBL" id="CP001087">
    <property type="protein sequence ID" value="ACN16926.1"/>
    <property type="molecule type" value="Genomic_DNA"/>
</dbReference>
<keyword evidence="2" id="KW-1185">Reference proteome</keyword>
<evidence type="ECO:0000313" key="1">
    <source>
        <dbReference type="EMBL" id="ACN16926.1"/>
    </source>
</evidence>
<protein>
    <submittedName>
        <fullName evidence="1">GctB</fullName>
        <ecNumber evidence="1">2.8.3.12</ecNumber>
    </submittedName>
</protein>
<keyword evidence="1" id="KW-0808">Transferase</keyword>
<dbReference type="EC" id="2.8.3.12" evidence="1"/>
<dbReference type="Pfam" id="PF01144">
    <property type="entry name" value="CoA_trans"/>
    <property type="match status" value="1"/>
</dbReference>
<dbReference type="PANTHER" id="PTHR43293:SF3">
    <property type="entry name" value="CHOLESTEROL RING-CLEAVING HYDROLASE IPDB SUBUNIT"/>
    <property type="match status" value="1"/>
</dbReference>
<dbReference type="HOGENOM" id="CLU_069088_0_0_7"/>
<reference evidence="1 2" key="1">
    <citation type="journal article" date="2009" name="Environ. Microbiol.">
        <title>Genome sequence of Desulfobacterium autotrophicum HRM2, a marine sulfate reducer oxidizing organic carbon completely to carbon dioxide.</title>
        <authorList>
            <person name="Strittmatter A.W."/>
            <person name="Liesegang H."/>
            <person name="Rabus R."/>
            <person name="Decker I."/>
            <person name="Amann J."/>
            <person name="Andres S."/>
            <person name="Henne A."/>
            <person name="Fricke W.F."/>
            <person name="Martinez-Arias R."/>
            <person name="Bartels D."/>
            <person name="Goesmann A."/>
            <person name="Krause L."/>
            <person name="Puehler A."/>
            <person name="Klenk H.P."/>
            <person name="Richter M."/>
            <person name="Schuler M."/>
            <person name="Gloeckner F.O."/>
            <person name="Meyerdierks A."/>
            <person name="Gottschalk G."/>
            <person name="Amann R."/>
        </authorList>
    </citation>
    <scope>NUCLEOTIDE SEQUENCE [LARGE SCALE GENOMIC DNA]</scope>
    <source>
        <strain evidence="2">ATCC 43914 / DSM 3382 / HRM2</strain>
    </source>
</reference>
<organism evidence="1 2">
    <name type="scientific">Desulforapulum autotrophicum (strain ATCC 43914 / DSM 3382 / VKM B-1955 / HRM2)</name>
    <name type="common">Desulfobacterium autotrophicum</name>
    <dbReference type="NCBI Taxonomy" id="177437"/>
    <lineage>
        <taxon>Bacteria</taxon>
        <taxon>Pseudomonadati</taxon>
        <taxon>Thermodesulfobacteriota</taxon>
        <taxon>Desulfobacteria</taxon>
        <taxon>Desulfobacterales</taxon>
        <taxon>Desulfobacteraceae</taxon>
        <taxon>Desulforapulum</taxon>
    </lineage>
</organism>
<dbReference type="GO" id="GO:0018730">
    <property type="term" value="F:glutaconate CoA-transferase activity"/>
    <property type="evidence" value="ECO:0007669"/>
    <property type="project" value="UniProtKB-EC"/>
</dbReference>
<evidence type="ECO:0000313" key="2">
    <source>
        <dbReference type="Proteomes" id="UP000000442"/>
    </source>
</evidence>